<comment type="caution">
    <text evidence="1">The sequence shown here is derived from an EMBL/GenBank/DDBJ whole genome shotgun (WGS) entry which is preliminary data.</text>
</comment>
<proteinExistence type="predicted"/>
<evidence type="ECO:0000313" key="1">
    <source>
        <dbReference type="EMBL" id="TVU26898.1"/>
    </source>
</evidence>
<name>A0A5J9UUH3_9POAL</name>
<feature type="non-terminal residue" evidence="1">
    <location>
        <position position="1"/>
    </location>
</feature>
<dbReference type="EMBL" id="RWGY01000013">
    <property type="protein sequence ID" value="TVU26898.1"/>
    <property type="molecule type" value="Genomic_DNA"/>
</dbReference>
<keyword evidence="2" id="KW-1185">Reference proteome</keyword>
<dbReference type="AlphaFoldDB" id="A0A5J9UUH3"/>
<dbReference type="Proteomes" id="UP000324897">
    <property type="component" value="Chromosome 2"/>
</dbReference>
<evidence type="ECO:0000313" key="2">
    <source>
        <dbReference type="Proteomes" id="UP000324897"/>
    </source>
</evidence>
<organism evidence="1 2">
    <name type="scientific">Eragrostis curvula</name>
    <name type="common">weeping love grass</name>
    <dbReference type="NCBI Taxonomy" id="38414"/>
    <lineage>
        <taxon>Eukaryota</taxon>
        <taxon>Viridiplantae</taxon>
        <taxon>Streptophyta</taxon>
        <taxon>Embryophyta</taxon>
        <taxon>Tracheophyta</taxon>
        <taxon>Spermatophyta</taxon>
        <taxon>Magnoliopsida</taxon>
        <taxon>Liliopsida</taxon>
        <taxon>Poales</taxon>
        <taxon>Poaceae</taxon>
        <taxon>PACMAD clade</taxon>
        <taxon>Chloridoideae</taxon>
        <taxon>Eragrostideae</taxon>
        <taxon>Eragrostidinae</taxon>
        <taxon>Eragrostis</taxon>
    </lineage>
</organism>
<gene>
    <name evidence="1" type="ORF">EJB05_29469</name>
</gene>
<protein>
    <submittedName>
        <fullName evidence="1">Uncharacterized protein</fullName>
    </submittedName>
</protein>
<sequence length="79" mass="8949">MAKIWNVYLVRTPECEILQLTDLCSEIHDCLLILVKLGRNRPVSHSRGETILTCVLRALEFPDVISSATVRVSWHAITC</sequence>
<accession>A0A5J9UUH3</accession>
<dbReference type="Gramene" id="TVU26898">
    <property type="protein sequence ID" value="TVU26898"/>
    <property type="gene ID" value="EJB05_29469"/>
</dbReference>
<reference evidence="1 2" key="1">
    <citation type="journal article" date="2019" name="Sci. Rep.">
        <title>A high-quality genome of Eragrostis curvula grass provides insights into Poaceae evolution and supports new strategies to enhance forage quality.</title>
        <authorList>
            <person name="Carballo J."/>
            <person name="Santos B.A.C.M."/>
            <person name="Zappacosta D."/>
            <person name="Garbus I."/>
            <person name="Selva J.P."/>
            <person name="Gallo C.A."/>
            <person name="Diaz A."/>
            <person name="Albertini E."/>
            <person name="Caccamo M."/>
            <person name="Echenique V."/>
        </authorList>
    </citation>
    <scope>NUCLEOTIDE SEQUENCE [LARGE SCALE GENOMIC DNA]</scope>
    <source>
        <strain evidence="2">cv. Victoria</strain>
        <tissue evidence="1">Leaf</tissue>
    </source>
</reference>